<dbReference type="EMBL" id="JBHUGI010000024">
    <property type="protein sequence ID" value="MFD1928138.1"/>
    <property type="molecule type" value="Genomic_DNA"/>
</dbReference>
<evidence type="ECO:0000313" key="2">
    <source>
        <dbReference type="Proteomes" id="UP001597218"/>
    </source>
</evidence>
<dbReference type="Gene3D" id="1.20.120.1450">
    <property type="match status" value="1"/>
</dbReference>
<reference evidence="2" key="1">
    <citation type="journal article" date="2019" name="Int. J. Syst. Evol. Microbiol.">
        <title>The Global Catalogue of Microorganisms (GCM) 10K type strain sequencing project: providing services to taxonomists for standard genome sequencing and annotation.</title>
        <authorList>
            <consortium name="The Broad Institute Genomics Platform"/>
            <consortium name="The Broad Institute Genome Sequencing Center for Infectious Disease"/>
            <person name="Wu L."/>
            <person name="Ma J."/>
        </authorList>
    </citation>
    <scope>NUCLEOTIDE SEQUENCE [LARGE SCALE GENOMIC DNA]</scope>
    <source>
        <strain evidence="2">CGMCC 4.7177</strain>
    </source>
</reference>
<keyword evidence="2" id="KW-1185">Reference proteome</keyword>
<organism evidence="1 2">
    <name type="scientific">Sporosarcina siberiensis</name>
    <dbReference type="NCBI Taxonomy" id="1365606"/>
    <lineage>
        <taxon>Bacteria</taxon>
        <taxon>Bacillati</taxon>
        <taxon>Bacillota</taxon>
        <taxon>Bacilli</taxon>
        <taxon>Bacillales</taxon>
        <taxon>Caryophanaceae</taxon>
        <taxon>Sporosarcina</taxon>
    </lineage>
</organism>
<accession>A0ABW4SF87</accession>
<dbReference type="Pfam" id="PF07307">
    <property type="entry name" value="HEPPP_synt_1"/>
    <property type="match status" value="1"/>
</dbReference>
<sequence length="253" mass="28598">MTSLIGDFTMERQKVKYNVESYMSDLERETNHKILNRDVGSISLDLEKAFFILLPLLNGEEWTEQMHRAAIAVGAVHVAFDAHDRIDLYHATSRKQQLTVLSGDYYSGIHYKLLASLSDFDFIRTLSNRIGSINEIKTIHHGRTPATSSVLIATVELIESGCIAEFFQAYGFSRYIPLIEAALPLLRLDAKKNSSKQPIHSNQGWNKSETIIAQAIIELQNKMYKTIDEANFIDPLLKEQIRGMTIPVLGKSI</sequence>
<dbReference type="InterPro" id="IPR009920">
    <property type="entry name" value="HEPPP_synth_su1"/>
</dbReference>
<gene>
    <name evidence="1" type="ORF">ACFSFY_08710</name>
</gene>
<name>A0ABW4SF87_9BACL</name>
<comment type="caution">
    <text evidence="1">The sequence shown here is derived from an EMBL/GenBank/DDBJ whole genome shotgun (WGS) entry which is preliminary data.</text>
</comment>
<protein>
    <submittedName>
        <fullName evidence="1">Heptaprenyl diphosphate synthase component 1</fullName>
    </submittedName>
</protein>
<evidence type="ECO:0000313" key="1">
    <source>
        <dbReference type="EMBL" id="MFD1928138.1"/>
    </source>
</evidence>
<proteinExistence type="predicted"/>
<dbReference type="RefSeq" id="WP_381537215.1">
    <property type="nucleotide sequence ID" value="NZ_JBHUGI010000024.1"/>
</dbReference>
<dbReference type="Proteomes" id="UP001597218">
    <property type="component" value="Unassembled WGS sequence"/>
</dbReference>